<evidence type="ECO:0000256" key="1">
    <source>
        <dbReference type="SAM" id="MobiDB-lite"/>
    </source>
</evidence>
<accession>A0AAD5MFJ9</accession>
<feature type="compositionally biased region" description="Basic and acidic residues" evidence="1">
    <location>
        <begin position="57"/>
        <end position="77"/>
    </location>
</feature>
<keyword evidence="3" id="KW-1185">Reference proteome</keyword>
<evidence type="ECO:0000313" key="3">
    <source>
        <dbReference type="Proteomes" id="UP001196413"/>
    </source>
</evidence>
<feature type="compositionally biased region" description="Basic residues" evidence="1">
    <location>
        <begin position="46"/>
        <end position="56"/>
    </location>
</feature>
<gene>
    <name evidence="2" type="ORF">KIN20_013431</name>
</gene>
<name>A0AAD5MFJ9_PARTN</name>
<dbReference type="AlphaFoldDB" id="A0AAD5MFJ9"/>
<sequence length="206" mass="23944">MYKLQAGISTLIEELQEALRLNEIYDRRLNDLALEEANFLQEKSRLNKGRGQRRSRKEPAKKVGNRYERPHDGVFNGDRKADRHIVQKEEQMTSKQPYTFQDDKIECAEKKSEVNKVSRGKPPNQPITRKERLVPQKLRMLKLKAFRSNVEESSAQGSESTLIVNRANLLLHCRTQHLRTVESADQCISMSLSYFNVHVRTVKPKN</sequence>
<evidence type="ECO:0000313" key="2">
    <source>
        <dbReference type="EMBL" id="KAJ1355868.1"/>
    </source>
</evidence>
<dbReference type="EMBL" id="JAHQIW010002627">
    <property type="protein sequence ID" value="KAJ1355868.1"/>
    <property type="molecule type" value="Genomic_DNA"/>
</dbReference>
<proteinExistence type="predicted"/>
<protein>
    <submittedName>
        <fullName evidence="2">Uncharacterized protein</fullName>
    </submittedName>
</protein>
<organism evidence="2 3">
    <name type="scientific">Parelaphostrongylus tenuis</name>
    <name type="common">Meningeal worm</name>
    <dbReference type="NCBI Taxonomy" id="148309"/>
    <lineage>
        <taxon>Eukaryota</taxon>
        <taxon>Metazoa</taxon>
        <taxon>Ecdysozoa</taxon>
        <taxon>Nematoda</taxon>
        <taxon>Chromadorea</taxon>
        <taxon>Rhabditida</taxon>
        <taxon>Rhabditina</taxon>
        <taxon>Rhabditomorpha</taxon>
        <taxon>Strongyloidea</taxon>
        <taxon>Metastrongylidae</taxon>
        <taxon>Parelaphostrongylus</taxon>
    </lineage>
</organism>
<comment type="caution">
    <text evidence="2">The sequence shown here is derived from an EMBL/GenBank/DDBJ whole genome shotgun (WGS) entry which is preliminary data.</text>
</comment>
<dbReference type="Proteomes" id="UP001196413">
    <property type="component" value="Unassembled WGS sequence"/>
</dbReference>
<reference evidence="2" key="1">
    <citation type="submission" date="2021-06" db="EMBL/GenBank/DDBJ databases">
        <title>Parelaphostrongylus tenuis whole genome reference sequence.</title>
        <authorList>
            <person name="Garwood T.J."/>
            <person name="Larsen P.A."/>
            <person name="Fountain-Jones N.M."/>
            <person name="Garbe J.R."/>
            <person name="Macchietto M.G."/>
            <person name="Kania S.A."/>
            <person name="Gerhold R.W."/>
            <person name="Richards J.E."/>
            <person name="Wolf T.M."/>
        </authorList>
    </citation>
    <scope>NUCLEOTIDE SEQUENCE</scope>
    <source>
        <strain evidence="2">MNPRO001-30</strain>
        <tissue evidence="2">Meninges</tissue>
    </source>
</reference>
<feature type="region of interest" description="Disordered" evidence="1">
    <location>
        <begin position="44"/>
        <end position="77"/>
    </location>
</feature>